<protein>
    <recommendedName>
        <fullName evidence="4">Transmembrane protein</fullName>
    </recommendedName>
</protein>
<evidence type="ECO:0008006" key="4">
    <source>
        <dbReference type="Google" id="ProtNLM"/>
    </source>
</evidence>
<dbReference type="EMBL" id="NCSJ02000181">
    <property type="protein sequence ID" value="RFU27992.1"/>
    <property type="molecule type" value="Genomic_DNA"/>
</dbReference>
<dbReference type="OrthoDB" id="10514090at2759"/>
<proteinExistence type="predicted"/>
<dbReference type="AlphaFoldDB" id="A0A3E2H432"/>
<keyword evidence="1" id="KW-0472">Membrane</keyword>
<reference evidence="2 3" key="1">
    <citation type="submission" date="2018-05" db="EMBL/GenBank/DDBJ databases">
        <title>Draft genome sequence of Scytalidium lignicola DSM 105466, a ubiquitous saprotrophic fungus.</title>
        <authorList>
            <person name="Buettner E."/>
            <person name="Gebauer A.M."/>
            <person name="Hofrichter M."/>
            <person name="Liers C."/>
            <person name="Kellner H."/>
        </authorList>
    </citation>
    <scope>NUCLEOTIDE SEQUENCE [LARGE SCALE GENOMIC DNA]</scope>
    <source>
        <strain evidence="2 3">DSM 105466</strain>
    </source>
</reference>
<accession>A0A3E2H432</accession>
<keyword evidence="3" id="KW-1185">Reference proteome</keyword>
<gene>
    <name evidence="2" type="ORF">B7463_g8344</name>
</gene>
<feature type="non-terminal residue" evidence="2">
    <location>
        <position position="260"/>
    </location>
</feature>
<name>A0A3E2H432_SCYLI</name>
<keyword evidence="1" id="KW-1133">Transmembrane helix</keyword>
<keyword evidence="1" id="KW-0812">Transmembrane</keyword>
<sequence>MYPVGLAEPWAKDYTFGMVVQNLGVEPNHIVHVAENSLDFLADSAVLAADVLRLVGRYTAIALNALSSSHVPRSAHDKLVRVVQISDDIGNTMRNTWNSYQNNQVSEKVTLQRIAEATVKAKRLFDESYTAAVSRVSTVCKSENLTGEQVMEAIVAVRKMTLMYPAVADSSRNMISCLKTKKRGTNTKVGAVAIVGGLVAVYATAFFFGPAGPTTKARPPEGNDEAVILLSSWMAREHLENEISGYIRKRKGGISSKPGS</sequence>
<organism evidence="2 3">
    <name type="scientific">Scytalidium lignicola</name>
    <name type="common">Hyphomycete</name>
    <dbReference type="NCBI Taxonomy" id="5539"/>
    <lineage>
        <taxon>Eukaryota</taxon>
        <taxon>Fungi</taxon>
        <taxon>Dikarya</taxon>
        <taxon>Ascomycota</taxon>
        <taxon>Pezizomycotina</taxon>
        <taxon>Leotiomycetes</taxon>
        <taxon>Leotiomycetes incertae sedis</taxon>
        <taxon>Scytalidium</taxon>
    </lineage>
</organism>
<dbReference type="Proteomes" id="UP000258309">
    <property type="component" value="Unassembled WGS sequence"/>
</dbReference>
<feature type="non-terminal residue" evidence="2">
    <location>
        <position position="1"/>
    </location>
</feature>
<evidence type="ECO:0000256" key="1">
    <source>
        <dbReference type="SAM" id="Phobius"/>
    </source>
</evidence>
<comment type="caution">
    <text evidence="2">The sequence shown here is derived from an EMBL/GenBank/DDBJ whole genome shotgun (WGS) entry which is preliminary data.</text>
</comment>
<evidence type="ECO:0000313" key="3">
    <source>
        <dbReference type="Proteomes" id="UP000258309"/>
    </source>
</evidence>
<evidence type="ECO:0000313" key="2">
    <source>
        <dbReference type="EMBL" id="RFU27992.1"/>
    </source>
</evidence>
<feature type="transmembrane region" description="Helical" evidence="1">
    <location>
        <begin position="189"/>
        <end position="209"/>
    </location>
</feature>